<proteinExistence type="predicted"/>
<evidence type="ECO:0000256" key="6">
    <source>
        <dbReference type="ARBA" id="ARBA00022982"/>
    </source>
</evidence>
<feature type="transmembrane region" description="Helical" evidence="12">
    <location>
        <begin position="106"/>
        <end position="128"/>
    </location>
</feature>
<keyword evidence="2" id="KW-0813">Transport</keyword>
<dbReference type="SUPFAM" id="SSF81648">
    <property type="entry name" value="a domain/subunit of cytochrome bc1 complex (Ubiquinol-cytochrome c reductase)"/>
    <property type="match status" value="1"/>
</dbReference>
<evidence type="ECO:0000259" key="13">
    <source>
        <dbReference type="PROSITE" id="PS51003"/>
    </source>
</evidence>
<evidence type="ECO:0000256" key="9">
    <source>
        <dbReference type="ARBA" id="ARBA00023136"/>
    </source>
</evidence>
<dbReference type="InterPro" id="IPR009056">
    <property type="entry name" value="Cyt_c-like_dom"/>
</dbReference>
<feature type="domain" description="Cytochrome b/b6 C-terminal region profile" evidence="13">
    <location>
        <begin position="31"/>
        <end position="158"/>
    </location>
</feature>
<protein>
    <submittedName>
        <fullName evidence="15">C-type cytochrome</fullName>
    </submittedName>
    <submittedName>
        <fullName evidence="16">Menaquinol-cytochrome C reductase</fullName>
    </submittedName>
</protein>
<evidence type="ECO:0000313" key="18">
    <source>
        <dbReference type="Proteomes" id="UP001527202"/>
    </source>
</evidence>
<keyword evidence="6" id="KW-0249">Electron transport</keyword>
<dbReference type="RefSeq" id="WP_042228418.1">
    <property type="nucleotide sequence ID" value="NZ_BQWH01000022.1"/>
</dbReference>
<dbReference type="EMBL" id="JAMDMJ010000001">
    <property type="protein sequence ID" value="MCY9594418.1"/>
    <property type="molecule type" value="Genomic_DNA"/>
</dbReference>
<evidence type="ECO:0000256" key="7">
    <source>
        <dbReference type="ARBA" id="ARBA00022989"/>
    </source>
</evidence>
<evidence type="ECO:0000256" key="8">
    <source>
        <dbReference type="ARBA" id="ARBA00023004"/>
    </source>
</evidence>
<organism evidence="16 17">
    <name type="scientific">Paenibacillus chitinolyticus</name>
    <dbReference type="NCBI Taxonomy" id="79263"/>
    <lineage>
        <taxon>Bacteria</taxon>
        <taxon>Bacillati</taxon>
        <taxon>Bacillota</taxon>
        <taxon>Bacilli</taxon>
        <taxon>Bacillales</taxon>
        <taxon>Paenibacillaceae</taxon>
        <taxon>Paenibacillus</taxon>
    </lineage>
</organism>
<dbReference type="OrthoDB" id="2380469at2"/>
<comment type="subcellular location">
    <subcellularLocation>
        <location evidence="1">Membrane</location>
        <topology evidence="1">Multi-pass membrane protein</topology>
    </subcellularLocation>
</comment>
<dbReference type="GO" id="GO:0020037">
    <property type="term" value="F:heme binding"/>
    <property type="evidence" value="ECO:0007669"/>
    <property type="project" value="InterPro"/>
</dbReference>
<dbReference type="GO" id="GO:0016491">
    <property type="term" value="F:oxidoreductase activity"/>
    <property type="evidence" value="ECO:0007669"/>
    <property type="project" value="InterPro"/>
</dbReference>
<reference evidence="15 18" key="2">
    <citation type="submission" date="2022-05" db="EMBL/GenBank/DDBJ databases">
        <title>Genome Sequencing of Bee-Associated Microbes.</title>
        <authorList>
            <person name="Dunlap C."/>
        </authorList>
    </citation>
    <scope>NUCLEOTIDE SEQUENCE [LARGE SCALE GENOMIC DNA]</scope>
    <source>
        <strain evidence="15 18">NRRL B-23120</strain>
    </source>
</reference>
<dbReference type="PANTHER" id="PTHR37823:SF4">
    <property type="entry name" value="MENAQUINOL-CYTOCHROME C REDUCTASE CYTOCHROME B_C SUBUNIT"/>
    <property type="match status" value="1"/>
</dbReference>
<evidence type="ECO:0000256" key="11">
    <source>
        <dbReference type="SAM" id="MobiDB-lite"/>
    </source>
</evidence>
<dbReference type="PANTHER" id="PTHR37823">
    <property type="entry name" value="CYTOCHROME C-553-LIKE"/>
    <property type="match status" value="1"/>
</dbReference>
<dbReference type="Proteomes" id="UP001527202">
    <property type="component" value="Unassembled WGS sequence"/>
</dbReference>
<feature type="region of interest" description="Disordered" evidence="11">
    <location>
        <begin position="182"/>
        <end position="205"/>
    </location>
</feature>
<sequence length="296" mass="32469">MAHGQKDGEKVVYVGDSRVKKTVKNTVPPDYSSYPGKSEAFIPNFLLKEWMVAVVFLVGVLCLVISEPAPLGYPADPKNTSFIPIPDWYFLFMYQLLKYPYTSDQYVVIGTLIVPGLMFGGLLLAPFLDTGKERRFYRRPIASSLALLTLIASAYLTYTSWHHYQLELKATNTIPEHIKREEEMKEKKAAGGAASGGGGQQQKAAGVVAADDPAAEIYKKATCVSCHGGDLKGMPNNGIPALRGVGDKHDKEQIMNIIKNGQGGMQPQYKDNIAKGLTDADLDKLADWLAKQKKAQ</sequence>
<keyword evidence="3 10" id="KW-0349">Heme</keyword>
<keyword evidence="4 12" id="KW-0812">Transmembrane</keyword>
<evidence type="ECO:0000256" key="5">
    <source>
        <dbReference type="ARBA" id="ARBA00022723"/>
    </source>
</evidence>
<gene>
    <name evidence="15" type="ORF">M5X16_01315</name>
    <name evidence="16" type="ORF">PC41400_11900</name>
</gene>
<dbReference type="InterPro" id="IPR027387">
    <property type="entry name" value="Cytb/b6-like_sf"/>
</dbReference>
<keyword evidence="8 10" id="KW-0408">Iron</keyword>
<dbReference type="AlphaFoldDB" id="A0A410WVF1"/>
<dbReference type="GO" id="GO:0009055">
    <property type="term" value="F:electron transfer activity"/>
    <property type="evidence" value="ECO:0007669"/>
    <property type="project" value="InterPro"/>
</dbReference>
<dbReference type="Proteomes" id="UP000288943">
    <property type="component" value="Chromosome"/>
</dbReference>
<reference evidence="16 17" key="1">
    <citation type="submission" date="2018-01" db="EMBL/GenBank/DDBJ databases">
        <title>The whole genome sequencing and assembly of Paenibacillus chitinolyticus KCCM 41400 strain.</title>
        <authorList>
            <person name="Kim J.-Y."/>
            <person name="Park M.-K."/>
            <person name="Lee Y.-J."/>
            <person name="Yi H."/>
            <person name="Bahn Y.-S."/>
            <person name="Kim J.F."/>
            <person name="Lee D.-W."/>
        </authorList>
    </citation>
    <scope>NUCLEOTIDE SEQUENCE [LARGE SCALE GENOMIC DNA]</scope>
    <source>
        <strain evidence="16 17">KCCM 41400</strain>
    </source>
</reference>
<feature type="transmembrane region" description="Helical" evidence="12">
    <location>
        <begin position="140"/>
        <end position="158"/>
    </location>
</feature>
<feature type="transmembrane region" description="Helical" evidence="12">
    <location>
        <begin position="45"/>
        <end position="66"/>
    </location>
</feature>
<evidence type="ECO:0000256" key="3">
    <source>
        <dbReference type="ARBA" id="ARBA00022617"/>
    </source>
</evidence>
<dbReference type="GO" id="GO:0046872">
    <property type="term" value="F:metal ion binding"/>
    <property type="evidence" value="ECO:0007669"/>
    <property type="project" value="UniProtKB-KW"/>
</dbReference>
<dbReference type="Gene3D" id="1.20.810.10">
    <property type="entry name" value="Cytochrome Bc1 Complex, Chain C"/>
    <property type="match status" value="1"/>
</dbReference>
<dbReference type="PROSITE" id="PS51007">
    <property type="entry name" value="CYTC"/>
    <property type="match status" value="1"/>
</dbReference>
<dbReference type="InterPro" id="IPR051811">
    <property type="entry name" value="Cytochrome_c550/c551-like"/>
</dbReference>
<keyword evidence="18" id="KW-1185">Reference proteome</keyword>
<evidence type="ECO:0000256" key="4">
    <source>
        <dbReference type="ARBA" id="ARBA00022692"/>
    </source>
</evidence>
<evidence type="ECO:0000313" key="15">
    <source>
        <dbReference type="EMBL" id="MCY9594418.1"/>
    </source>
</evidence>
<dbReference type="InterPro" id="IPR036909">
    <property type="entry name" value="Cyt_c-like_dom_sf"/>
</dbReference>
<dbReference type="Pfam" id="PF13442">
    <property type="entry name" value="Cytochrome_CBB3"/>
    <property type="match status" value="1"/>
</dbReference>
<keyword evidence="9 12" id="KW-0472">Membrane</keyword>
<evidence type="ECO:0000259" key="14">
    <source>
        <dbReference type="PROSITE" id="PS51007"/>
    </source>
</evidence>
<keyword evidence="5 10" id="KW-0479">Metal-binding</keyword>
<dbReference type="GO" id="GO:0016020">
    <property type="term" value="C:membrane"/>
    <property type="evidence" value="ECO:0007669"/>
    <property type="project" value="UniProtKB-SubCell"/>
</dbReference>
<dbReference type="PROSITE" id="PS51003">
    <property type="entry name" value="CYTB_CTER"/>
    <property type="match status" value="1"/>
</dbReference>
<dbReference type="SUPFAM" id="SSF46626">
    <property type="entry name" value="Cytochrome c"/>
    <property type="match status" value="1"/>
</dbReference>
<dbReference type="InterPro" id="IPR005798">
    <property type="entry name" value="Cyt_b/b6_C"/>
</dbReference>
<evidence type="ECO:0000313" key="17">
    <source>
        <dbReference type="Proteomes" id="UP000288943"/>
    </source>
</evidence>
<accession>A0A410WVF1</accession>
<name>A0A410WVF1_9BACL</name>
<keyword evidence="7 12" id="KW-1133">Transmembrane helix</keyword>
<evidence type="ECO:0000256" key="1">
    <source>
        <dbReference type="ARBA" id="ARBA00004141"/>
    </source>
</evidence>
<evidence type="ECO:0000256" key="2">
    <source>
        <dbReference type="ARBA" id="ARBA00022448"/>
    </source>
</evidence>
<dbReference type="GeneID" id="95375512"/>
<dbReference type="KEGG" id="pchi:PC41400_11900"/>
<dbReference type="InterPro" id="IPR036150">
    <property type="entry name" value="Cyt_b/b6_C_sf"/>
</dbReference>
<dbReference type="Gene3D" id="1.10.760.10">
    <property type="entry name" value="Cytochrome c-like domain"/>
    <property type="match status" value="1"/>
</dbReference>
<dbReference type="EMBL" id="CP026520">
    <property type="protein sequence ID" value="QAV18332.1"/>
    <property type="molecule type" value="Genomic_DNA"/>
</dbReference>
<evidence type="ECO:0000256" key="12">
    <source>
        <dbReference type="SAM" id="Phobius"/>
    </source>
</evidence>
<evidence type="ECO:0000313" key="16">
    <source>
        <dbReference type="EMBL" id="QAV18332.1"/>
    </source>
</evidence>
<evidence type="ECO:0000256" key="10">
    <source>
        <dbReference type="PROSITE-ProRule" id="PRU00433"/>
    </source>
</evidence>
<dbReference type="Pfam" id="PF00032">
    <property type="entry name" value="Cytochrom_B_C"/>
    <property type="match status" value="1"/>
</dbReference>
<feature type="domain" description="Cytochrome c" evidence="14">
    <location>
        <begin position="209"/>
        <end position="293"/>
    </location>
</feature>